<proteinExistence type="predicted"/>
<evidence type="ECO:0000259" key="3">
    <source>
        <dbReference type="Pfam" id="PF08323"/>
    </source>
</evidence>
<dbReference type="SUPFAM" id="SSF53756">
    <property type="entry name" value="UDP-Glycosyltransferase/glycogen phosphorylase"/>
    <property type="match status" value="1"/>
</dbReference>
<organism evidence="4">
    <name type="scientific">marine metagenome</name>
    <dbReference type="NCBI Taxonomy" id="408172"/>
    <lineage>
        <taxon>unclassified sequences</taxon>
        <taxon>metagenomes</taxon>
        <taxon>ecological metagenomes</taxon>
    </lineage>
</organism>
<dbReference type="EMBL" id="UINC01030020">
    <property type="protein sequence ID" value="SVB13729.1"/>
    <property type="molecule type" value="Genomic_DNA"/>
</dbReference>
<evidence type="ECO:0000313" key="4">
    <source>
        <dbReference type="EMBL" id="SVB13729.1"/>
    </source>
</evidence>
<reference evidence="4" key="1">
    <citation type="submission" date="2018-05" db="EMBL/GenBank/DDBJ databases">
        <authorList>
            <person name="Lanie J.A."/>
            <person name="Ng W.-L."/>
            <person name="Kazmierczak K.M."/>
            <person name="Andrzejewski T.M."/>
            <person name="Davidsen T.M."/>
            <person name="Wayne K.J."/>
            <person name="Tettelin H."/>
            <person name="Glass J.I."/>
            <person name="Rusch D."/>
            <person name="Podicherti R."/>
            <person name="Tsui H.-C.T."/>
            <person name="Winkler M.E."/>
        </authorList>
    </citation>
    <scope>NUCLEOTIDE SEQUENCE</scope>
</reference>
<dbReference type="InterPro" id="IPR013534">
    <property type="entry name" value="Starch_synth_cat_dom"/>
</dbReference>
<dbReference type="Gene3D" id="3.40.50.2000">
    <property type="entry name" value="Glycogen Phosphorylase B"/>
    <property type="match status" value="1"/>
</dbReference>
<keyword evidence="1" id="KW-0328">Glycosyltransferase</keyword>
<dbReference type="GO" id="GO:0005978">
    <property type="term" value="P:glycogen biosynthetic process"/>
    <property type="evidence" value="ECO:0007669"/>
    <property type="project" value="TreeGrafter"/>
</dbReference>
<accession>A0A382BJC1</accession>
<evidence type="ECO:0000256" key="1">
    <source>
        <dbReference type="ARBA" id="ARBA00022676"/>
    </source>
</evidence>
<name>A0A382BJC1_9ZZZZ</name>
<dbReference type="GO" id="GO:0005829">
    <property type="term" value="C:cytosol"/>
    <property type="evidence" value="ECO:0007669"/>
    <property type="project" value="TreeGrafter"/>
</dbReference>
<protein>
    <recommendedName>
        <fullName evidence="3">Starch synthase catalytic domain-containing protein</fullName>
    </recommendedName>
</protein>
<dbReference type="GO" id="GO:0016757">
    <property type="term" value="F:glycosyltransferase activity"/>
    <property type="evidence" value="ECO:0007669"/>
    <property type="project" value="UniProtKB-KW"/>
</dbReference>
<dbReference type="Pfam" id="PF08323">
    <property type="entry name" value="Glyco_transf_5"/>
    <property type="match status" value="1"/>
</dbReference>
<feature type="non-terminal residue" evidence="4">
    <location>
        <position position="304"/>
    </location>
</feature>
<dbReference type="CDD" id="cd03791">
    <property type="entry name" value="GT5_Glycogen_synthase_DULL1-like"/>
    <property type="match status" value="1"/>
</dbReference>
<dbReference type="PANTHER" id="PTHR45825:SF11">
    <property type="entry name" value="ALPHA AMYLASE DOMAIN-CONTAINING PROTEIN"/>
    <property type="match status" value="1"/>
</dbReference>
<sequence>MSILMVASEAAPFSKTGGLADVLGALPSALRRLGHEVVVVMPRYRGLDTVGPVSQRLDIPMGGRSFSLGIREGKGDAGERVVLVDCAELYDRDGLYGDRGVDYADNAVRFGVLCRAALEYASLCETLPSVVHAHDWQAGLVPVVLRTEYSEDRRWRRVPTVFTVHNLAYQGLFPPDAMALLGLDPGLFTLEGVEFWNQVGFLKAGINFADAITTVSETYAREILTPQYGEGLDGLLVHRRELLTGIVNGIELSDWNPGADRWLPAPYSADDLGGKRVAKQKLLKCYGFSYDPEMISRPLVGMVS</sequence>
<gene>
    <name evidence="4" type="ORF">METZ01_LOCUS166583</name>
</gene>
<keyword evidence="2" id="KW-0808">Transferase</keyword>
<feature type="domain" description="Starch synthase catalytic" evidence="3">
    <location>
        <begin position="3"/>
        <end position="236"/>
    </location>
</feature>
<dbReference type="PANTHER" id="PTHR45825">
    <property type="entry name" value="GRANULE-BOUND STARCH SYNTHASE 1, CHLOROPLASTIC/AMYLOPLASTIC"/>
    <property type="match status" value="1"/>
</dbReference>
<dbReference type="AlphaFoldDB" id="A0A382BJC1"/>
<evidence type="ECO:0000256" key="2">
    <source>
        <dbReference type="ARBA" id="ARBA00022679"/>
    </source>
</evidence>